<accession>A0A7C3YM82</accession>
<dbReference type="EC" id="2.3.1.35" evidence="5"/>
<evidence type="ECO:0000256" key="2">
    <source>
        <dbReference type="ARBA" id="ARBA00022679"/>
    </source>
</evidence>
<feature type="site" description="Involved in the stabilization of negative charge on the oxyanion by the formation of the oxyanion hole" evidence="5">
    <location>
        <position position="98"/>
    </location>
</feature>
<keyword evidence="3 5" id="KW-0068">Autocatalytic cleavage</keyword>
<dbReference type="PANTHER" id="PTHR23100:SF0">
    <property type="entry name" value="ARGININE BIOSYNTHESIS BIFUNCTIONAL PROTEIN ARGJ, MITOCHONDRIAL"/>
    <property type="match status" value="1"/>
</dbReference>
<keyword evidence="5" id="KW-0055">Arginine biosynthesis</keyword>
<dbReference type="InterPro" id="IPR042195">
    <property type="entry name" value="ArgJ_beta_C"/>
</dbReference>
<feature type="active site" description="Nucleophile" evidence="5">
    <location>
        <position position="169"/>
    </location>
</feature>
<dbReference type="EC" id="2.3.1.1" evidence="5"/>
<dbReference type="AlphaFoldDB" id="A0A7C3YM82"/>
<dbReference type="InterPro" id="IPR002813">
    <property type="entry name" value="Arg_biosynth_ArgJ"/>
</dbReference>
<feature type="binding site" evidence="5">
    <location>
        <position position="368"/>
    </location>
    <ligand>
        <name>substrate</name>
    </ligand>
</feature>
<evidence type="ECO:0000256" key="1">
    <source>
        <dbReference type="ARBA" id="ARBA00006774"/>
    </source>
</evidence>
<dbReference type="Gene3D" id="3.10.20.340">
    <property type="entry name" value="ArgJ beta chain, C-terminal domain"/>
    <property type="match status" value="1"/>
</dbReference>
<comment type="pathway">
    <text evidence="5">Amino-acid biosynthesis; L-arginine biosynthesis; L-ornithine and N-acetyl-L-glutamate from L-glutamate and N(2)-acetyl-L-ornithine (cyclic): step 1/1.</text>
</comment>
<keyword evidence="5" id="KW-0963">Cytoplasm</keyword>
<keyword evidence="2 5" id="KW-0808">Transferase</keyword>
<name>A0A7C3YM82_9EURY</name>
<dbReference type="Gene3D" id="3.60.70.12">
    <property type="entry name" value="L-amino peptidase D-ALA esterase/amidase"/>
    <property type="match status" value="1"/>
</dbReference>
<comment type="function">
    <text evidence="5">Catalyzes two activities which are involved in the cyclic version of arginine biosynthesis: the synthesis of N-acetylglutamate from glutamate and acetyl-CoA as the acetyl donor, and of ornithine by transacetylation between N(2)-acetylornithine and glutamate.</text>
</comment>
<evidence type="ECO:0000313" key="6">
    <source>
        <dbReference type="EMBL" id="HGE66263.1"/>
    </source>
</evidence>
<dbReference type="NCBIfam" id="TIGR00120">
    <property type="entry name" value="ArgJ"/>
    <property type="match status" value="1"/>
</dbReference>
<reference evidence="6" key="1">
    <citation type="journal article" date="2020" name="mSystems">
        <title>Genome- and Community-Level Interaction Insights into Carbon Utilization and Element Cycling Functions of Hydrothermarchaeota in Hydrothermal Sediment.</title>
        <authorList>
            <person name="Zhou Z."/>
            <person name="Liu Y."/>
            <person name="Xu W."/>
            <person name="Pan J."/>
            <person name="Luo Z.H."/>
            <person name="Li M."/>
        </authorList>
    </citation>
    <scope>NUCLEOTIDE SEQUENCE [LARGE SCALE GENOMIC DNA]</scope>
    <source>
        <strain evidence="6">SpSt-97</strain>
    </source>
</reference>
<feature type="binding site" evidence="5">
    <location>
        <position position="245"/>
    </location>
    <ligand>
        <name>substrate</name>
    </ligand>
</feature>
<dbReference type="HAMAP" id="MF_01106">
    <property type="entry name" value="ArgJ"/>
    <property type="match status" value="1"/>
</dbReference>
<comment type="similarity">
    <text evidence="1 5">Belongs to the ArgJ family.</text>
</comment>
<comment type="catalytic activity">
    <reaction evidence="5">
        <text>N(2)-acetyl-L-ornithine + L-glutamate = N-acetyl-L-glutamate + L-ornithine</text>
        <dbReference type="Rhea" id="RHEA:15349"/>
        <dbReference type="ChEBI" id="CHEBI:29985"/>
        <dbReference type="ChEBI" id="CHEBI:44337"/>
        <dbReference type="ChEBI" id="CHEBI:46911"/>
        <dbReference type="ChEBI" id="CHEBI:57805"/>
        <dbReference type="EC" id="2.3.1.35"/>
    </reaction>
</comment>
<feature type="site" description="Cleavage; by autolysis" evidence="5">
    <location>
        <begin position="168"/>
        <end position="169"/>
    </location>
</feature>
<dbReference type="EMBL" id="DTPI01000028">
    <property type="protein sequence ID" value="HGE66263.1"/>
    <property type="molecule type" value="Genomic_DNA"/>
</dbReference>
<sequence length="373" mass="40711">MVIKGLKCYGIKRGKTGVGIAVIKGRIFAAYTRNKIKAAPVLFNQQNLGEEVCGIIVNSGNANAYTGSKGIENARKIAEFLAKKLGCGIDKIAVASTGVIGRQLNVEEIISLAEEVLKNLGEDMDSLKAFAESIMTTDRFPKFSIRDFNGVRIVGVAKGAGMISPNMATMLAFIFTNAKIEGMREVFKEAVDLSFNRLIVDGDTSTNDTVFLVTTEEKEVEKEIFREKLLEVFLELAEMIAKDGEGATKVMWIDIRGAKNDEDAMKVARAVASSLLVKTAIFGNDPNFGRIIAAIGYSSAQVDEEISLEIESEKGSVKIVDKGEILEIEKAREIMNSDRIIIRIDLHKGNGKAYAIGCDLTPDYVELNSKYTT</sequence>
<proteinExistence type="inferred from homology"/>
<dbReference type="Pfam" id="PF01960">
    <property type="entry name" value="ArgJ"/>
    <property type="match status" value="1"/>
</dbReference>
<dbReference type="CDD" id="cd02152">
    <property type="entry name" value="OAT"/>
    <property type="match status" value="1"/>
</dbReference>
<comment type="subcellular location">
    <subcellularLocation>
        <location evidence="5">Cytoplasm</location>
    </subcellularLocation>
</comment>
<protein>
    <recommendedName>
        <fullName evidence="5">Arginine biosynthesis bifunctional protein ArgJ</fullName>
    </recommendedName>
    <domain>
        <recommendedName>
            <fullName evidence="5">Glutamate N-acetyltransferase</fullName>
            <ecNumber evidence="5">2.3.1.35</ecNumber>
        </recommendedName>
        <alternativeName>
            <fullName evidence="5">Ornithine acetyltransferase</fullName>
            <shortName evidence="5">OATase</shortName>
        </alternativeName>
        <alternativeName>
            <fullName evidence="5">Ornithine transacetylase</fullName>
        </alternativeName>
    </domain>
    <domain>
        <recommendedName>
            <fullName evidence="5">Amino-acid acetyltransferase</fullName>
            <ecNumber evidence="5">2.3.1.1</ecNumber>
        </recommendedName>
        <alternativeName>
            <fullName evidence="5">N-acetylglutamate synthase</fullName>
            <shortName evidence="5">AGSase</shortName>
        </alternativeName>
    </domain>
    <component>
        <recommendedName>
            <fullName evidence="5">Arginine biosynthesis bifunctional protein ArgJ alpha chain</fullName>
        </recommendedName>
    </component>
    <component>
        <recommendedName>
            <fullName evidence="5">Arginine biosynthesis bifunctional protein ArgJ beta chain</fullName>
        </recommendedName>
    </component>
</protein>
<dbReference type="NCBIfam" id="NF003802">
    <property type="entry name" value="PRK05388.1"/>
    <property type="match status" value="1"/>
</dbReference>
<evidence type="ECO:0000256" key="3">
    <source>
        <dbReference type="ARBA" id="ARBA00022813"/>
    </source>
</evidence>
<keyword evidence="4 5" id="KW-0012">Acyltransferase</keyword>
<feature type="chain" id="PRO_5028548350" description="Arginine biosynthesis bifunctional protein ArgJ beta chain" evidence="5">
    <location>
        <begin position="169"/>
        <end position="373"/>
    </location>
</feature>
<dbReference type="GO" id="GO:0004042">
    <property type="term" value="F:L-glutamate N-acetyltransferase activity"/>
    <property type="evidence" value="ECO:0007669"/>
    <property type="project" value="UniProtKB-UniRule"/>
</dbReference>
<keyword evidence="5" id="KW-0511">Multifunctional enzyme</keyword>
<feature type="chain" id="PRO_5028548351" description="Arginine biosynthesis bifunctional protein ArgJ alpha chain" evidence="5">
    <location>
        <begin position="1"/>
        <end position="168"/>
    </location>
</feature>
<keyword evidence="5" id="KW-0028">Amino-acid biosynthesis</keyword>
<dbReference type="SUPFAM" id="SSF56266">
    <property type="entry name" value="DmpA/ArgJ-like"/>
    <property type="match status" value="1"/>
</dbReference>
<comment type="catalytic activity">
    <reaction evidence="5">
        <text>L-glutamate + acetyl-CoA = N-acetyl-L-glutamate + CoA + H(+)</text>
        <dbReference type="Rhea" id="RHEA:24292"/>
        <dbReference type="ChEBI" id="CHEBI:15378"/>
        <dbReference type="ChEBI" id="CHEBI:29985"/>
        <dbReference type="ChEBI" id="CHEBI:44337"/>
        <dbReference type="ChEBI" id="CHEBI:57287"/>
        <dbReference type="ChEBI" id="CHEBI:57288"/>
        <dbReference type="EC" id="2.3.1.1"/>
    </reaction>
</comment>
<feature type="binding site" evidence="5">
    <location>
        <position position="373"/>
    </location>
    <ligand>
        <name>substrate</name>
    </ligand>
</feature>
<organism evidence="6">
    <name type="scientific">Geoglobus ahangari</name>
    <dbReference type="NCBI Taxonomy" id="113653"/>
    <lineage>
        <taxon>Archaea</taxon>
        <taxon>Methanobacteriati</taxon>
        <taxon>Methanobacteriota</taxon>
        <taxon>Archaeoglobi</taxon>
        <taxon>Archaeoglobales</taxon>
        <taxon>Archaeoglobaceae</taxon>
        <taxon>Geoglobus</taxon>
    </lineage>
</organism>
<feature type="site" description="Involved in the stabilization of negative charge on the oxyanion by the formation of the oxyanion hole" evidence="5">
    <location>
        <position position="97"/>
    </location>
</feature>
<feature type="binding site" evidence="5">
    <location>
        <position position="136"/>
    </location>
    <ligand>
        <name>substrate</name>
    </ligand>
</feature>
<dbReference type="UniPathway" id="UPA00068">
    <property type="reaction ID" value="UER00106"/>
</dbReference>
<dbReference type="GO" id="GO:0004358">
    <property type="term" value="F:L-glutamate N-acetyltransferase activity, acting on acetyl-L-ornithine as donor"/>
    <property type="evidence" value="ECO:0007669"/>
    <property type="project" value="UniProtKB-UniRule"/>
</dbReference>
<dbReference type="InterPro" id="IPR016117">
    <property type="entry name" value="ArgJ-like_dom_sf"/>
</dbReference>
<feature type="binding site" evidence="5">
    <location>
        <position position="158"/>
    </location>
    <ligand>
        <name>substrate</name>
    </ligand>
</feature>
<evidence type="ECO:0000256" key="4">
    <source>
        <dbReference type="ARBA" id="ARBA00023315"/>
    </source>
</evidence>
<dbReference type="GO" id="GO:0006526">
    <property type="term" value="P:L-arginine biosynthetic process"/>
    <property type="evidence" value="ECO:0007669"/>
    <property type="project" value="UniProtKB-UniRule"/>
</dbReference>
<comment type="caution">
    <text evidence="6">The sequence shown here is derived from an EMBL/GenBank/DDBJ whole genome shotgun (WGS) entry which is preliminary data.</text>
</comment>
<gene>
    <name evidence="5 6" type="primary">argJ</name>
    <name evidence="6" type="ORF">ENX77_03950</name>
</gene>
<feature type="binding site" evidence="5">
    <location>
        <position position="169"/>
    </location>
    <ligand>
        <name>substrate</name>
    </ligand>
</feature>
<evidence type="ECO:0000256" key="5">
    <source>
        <dbReference type="HAMAP-Rule" id="MF_01106"/>
    </source>
</evidence>
<comment type="pathway">
    <text evidence="5">Amino-acid biosynthesis; L-arginine biosynthesis; N(2)-acetyl-L-ornithine from L-glutamate: step 1/4.</text>
</comment>
<dbReference type="GO" id="GO:0005737">
    <property type="term" value="C:cytoplasm"/>
    <property type="evidence" value="ECO:0007669"/>
    <property type="project" value="UniProtKB-SubCell"/>
</dbReference>
<dbReference type="GO" id="GO:0006592">
    <property type="term" value="P:ornithine biosynthetic process"/>
    <property type="evidence" value="ECO:0007669"/>
    <property type="project" value="TreeGrafter"/>
</dbReference>
<comment type="subunit">
    <text evidence="5">Heterotetramer of two alpha and two beta chains.</text>
</comment>
<dbReference type="PANTHER" id="PTHR23100">
    <property type="entry name" value="ARGININE BIOSYNTHESIS BIFUNCTIONAL PROTEIN ARGJ"/>
    <property type="match status" value="1"/>
</dbReference>